<accession>A0A222ZHE8</accession>
<keyword evidence="2" id="KW-1185">Reference proteome</keyword>
<evidence type="ECO:0000313" key="2">
    <source>
        <dbReference type="Proteomes" id="UP000225544"/>
    </source>
</evidence>
<proteinExistence type="predicted"/>
<dbReference type="Proteomes" id="UP000225544">
    <property type="component" value="Segment"/>
</dbReference>
<dbReference type="GeneID" id="65071784"/>
<name>A0A222ZHE8_9CAUD</name>
<sequence>MTAIKITFPEAAKALAEAILEGLGEDDTNSYYLTDREPEFRDGVTVYWVGHVSVDLMASDALGEPTAFMRDEMGDVICAGPAF</sequence>
<protein>
    <submittedName>
        <fullName evidence="1">Uncharacterized protein</fullName>
    </submittedName>
</protein>
<dbReference type="KEGG" id="vg:65071784"/>
<dbReference type="EMBL" id="MF140434">
    <property type="protein sequence ID" value="ASR84163.1"/>
    <property type="molecule type" value="Genomic_DNA"/>
</dbReference>
<dbReference type="RefSeq" id="YP_010082783.1">
    <property type="nucleotide sequence ID" value="NC_055034.1"/>
</dbReference>
<organism evidence="1 2">
    <name type="scientific">Arthrobacter phage Wheelbite</name>
    <dbReference type="NCBI Taxonomy" id="2015873"/>
    <lineage>
        <taxon>Viruses</taxon>
        <taxon>Duplodnaviria</taxon>
        <taxon>Heunggongvirae</taxon>
        <taxon>Uroviricota</taxon>
        <taxon>Caudoviricetes</taxon>
        <taxon>Laroyevirus</taxon>
        <taxon>Laroyevirus wheelbite</taxon>
    </lineage>
</organism>
<evidence type="ECO:0000313" key="1">
    <source>
        <dbReference type="EMBL" id="ASR84163.1"/>
    </source>
</evidence>
<gene>
    <name evidence="1" type="primary">75</name>
    <name evidence="1" type="ORF">SEA_WHEELBITE_75</name>
</gene>
<reference evidence="2" key="1">
    <citation type="submission" date="2017-05" db="EMBL/GenBank/DDBJ databases">
        <authorList>
            <person name="Aguayo I.A."/>
            <person name="Haubrich L.A."/>
            <person name="Lawand A."/>
            <person name="Nayek S."/>
            <person name="Syed N."/>
            <person name="Wagner P.E."/>
            <person name="Donegan-Quick R."/>
            <person name="Kim T."/>
            <person name="Visi D.K."/>
            <person name="Allen M.S."/>
            <person name="Hughes L.E."/>
            <person name="Stoner T.H."/>
            <person name="Garlena R.A."/>
            <person name="Russell D.A."/>
            <person name="Pope W.H."/>
            <person name="Jacobs-Sera D."/>
            <person name="Hatfull G.F."/>
        </authorList>
    </citation>
    <scope>NUCLEOTIDE SEQUENCE [LARGE SCALE GENOMIC DNA]</scope>
</reference>